<evidence type="ECO:0000313" key="3">
    <source>
        <dbReference type="Proteomes" id="UP001347796"/>
    </source>
</evidence>
<protein>
    <recommendedName>
        <fullName evidence="1">Apextrin C-terminal domain-containing protein</fullName>
    </recommendedName>
</protein>
<dbReference type="PANTHER" id="PTHR19324:SF33">
    <property type="entry name" value="MUCIN-5AC"/>
    <property type="match status" value="1"/>
</dbReference>
<name>A0AAN8JG37_PATCE</name>
<comment type="caution">
    <text evidence="2">The sequence shown here is derived from an EMBL/GenBank/DDBJ whole genome shotgun (WGS) entry which is preliminary data.</text>
</comment>
<evidence type="ECO:0000259" key="1">
    <source>
        <dbReference type="Pfam" id="PF16977"/>
    </source>
</evidence>
<dbReference type="Proteomes" id="UP001347796">
    <property type="component" value="Unassembled WGS sequence"/>
</dbReference>
<dbReference type="EMBL" id="JAZGQO010000010">
    <property type="protein sequence ID" value="KAK6174981.1"/>
    <property type="molecule type" value="Genomic_DNA"/>
</dbReference>
<dbReference type="InterPro" id="IPR031569">
    <property type="entry name" value="ApeC"/>
</dbReference>
<keyword evidence="3" id="KW-1185">Reference proteome</keyword>
<feature type="domain" description="Apextrin C-terminal" evidence="1">
    <location>
        <begin position="22"/>
        <end position="71"/>
    </location>
</feature>
<dbReference type="AlphaFoldDB" id="A0AAN8JG37"/>
<gene>
    <name evidence="2" type="ORF">SNE40_013528</name>
</gene>
<organism evidence="2 3">
    <name type="scientific">Patella caerulea</name>
    <name type="common">Rayed Mediterranean limpet</name>
    <dbReference type="NCBI Taxonomy" id="87958"/>
    <lineage>
        <taxon>Eukaryota</taxon>
        <taxon>Metazoa</taxon>
        <taxon>Spiralia</taxon>
        <taxon>Lophotrochozoa</taxon>
        <taxon>Mollusca</taxon>
        <taxon>Gastropoda</taxon>
        <taxon>Patellogastropoda</taxon>
        <taxon>Patelloidea</taxon>
        <taxon>Patellidae</taxon>
        <taxon>Patella</taxon>
    </lineage>
</organism>
<sequence>MKNKYISNCHLVHGMKNKLYISNCHLVHGMTVIEEYLKWDDEDSKNKDKDYGAHPFDDGGSRDHKLHFCYYSPDRSRIIG</sequence>
<dbReference type="Pfam" id="PF16977">
    <property type="entry name" value="ApeC"/>
    <property type="match status" value="1"/>
</dbReference>
<dbReference type="PANTHER" id="PTHR19324">
    <property type="entry name" value="PERFORIN-LIKE PROTEIN 1"/>
    <property type="match status" value="1"/>
</dbReference>
<proteinExistence type="predicted"/>
<accession>A0AAN8JG37</accession>
<reference evidence="2 3" key="1">
    <citation type="submission" date="2024-01" db="EMBL/GenBank/DDBJ databases">
        <title>The genome of the rayed Mediterranean limpet Patella caerulea (Linnaeus, 1758).</title>
        <authorList>
            <person name="Anh-Thu Weber A."/>
            <person name="Halstead-Nussloch G."/>
        </authorList>
    </citation>
    <scope>NUCLEOTIDE SEQUENCE [LARGE SCALE GENOMIC DNA]</scope>
    <source>
        <strain evidence="2">AATW-2023a</strain>
        <tissue evidence="2">Whole specimen</tissue>
    </source>
</reference>
<evidence type="ECO:0000313" key="2">
    <source>
        <dbReference type="EMBL" id="KAK6174981.1"/>
    </source>
</evidence>